<feature type="compositionally biased region" description="Gly residues" evidence="1">
    <location>
        <begin position="208"/>
        <end position="230"/>
    </location>
</feature>
<name>A0A843VZ18_COLES</name>
<reference evidence="2" key="1">
    <citation type="submission" date="2017-07" db="EMBL/GenBank/DDBJ databases">
        <title>Taro Niue Genome Assembly and Annotation.</title>
        <authorList>
            <person name="Atibalentja N."/>
            <person name="Keating K."/>
            <person name="Fields C.J."/>
        </authorList>
    </citation>
    <scope>NUCLEOTIDE SEQUENCE</scope>
    <source>
        <strain evidence="2">Niue_2</strain>
        <tissue evidence="2">Leaf</tissue>
    </source>
</reference>
<dbReference type="EMBL" id="NMUH01002229">
    <property type="protein sequence ID" value="MQL98730.1"/>
    <property type="molecule type" value="Genomic_DNA"/>
</dbReference>
<sequence>MHMGVDDGGVCTTVGQHCLYARRLVTTEDLNENARSHMTTCGVFSRTRRRRARTRRTEHQRTPRTFSPARAAYFFKLAHGCVWACKPVGLSACRCIGGDLPAGVRGPAEVGGTSVEAERPAEVRARGIELAGVPASQAPDRRGVSRVPEAASEDGRPAGMRNRRGCTPCADRRGVRTPPGPAGVRPPSLGPARVRPPPGPAGVRPPFGTGGGAPIRTGGGTPPVRTGGGALVRTGGDAPPWLGPSL</sequence>
<feature type="region of interest" description="Disordered" evidence="1">
    <location>
        <begin position="135"/>
        <end position="246"/>
    </location>
</feature>
<dbReference type="Proteomes" id="UP000652761">
    <property type="component" value="Unassembled WGS sequence"/>
</dbReference>
<organism evidence="2 3">
    <name type="scientific">Colocasia esculenta</name>
    <name type="common">Wild taro</name>
    <name type="synonym">Arum esculentum</name>
    <dbReference type="NCBI Taxonomy" id="4460"/>
    <lineage>
        <taxon>Eukaryota</taxon>
        <taxon>Viridiplantae</taxon>
        <taxon>Streptophyta</taxon>
        <taxon>Embryophyta</taxon>
        <taxon>Tracheophyta</taxon>
        <taxon>Spermatophyta</taxon>
        <taxon>Magnoliopsida</taxon>
        <taxon>Liliopsida</taxon>
        <taxon>Araceae</taxon>
        <taxon>Aroideae</taxon>
        <taxon>Colocasieae</taxon>
        <taxon>Colocasia</taxon>
    </lineage>
</organism>
<comment type="caution">
    <text evidence="2">The sequence shown here is derived from an EMBL/GenBank/DDBJ whole genome shotgun (WGS) entry which is preliminary data.</text>
</comment>
<evidence type="ECO:0000313" key="2">
    <source>
        <dbReference type="EMBL" id="MQL98730.1"/>
    </source>
</evidence>
<dbReference type="AlphaFoldDB" id="A0A843VZ18"/>
<protein>
    <submittedName>
        <fullName evidence="2">Uncharacterized protein</fullName>
    </submittedName>
</protein>
<proteinExistence type="predicted"/>
<keyword evidence="3" id="KW-1185">Reference proteome</keyword>
<accession>A0A843VZ18</accession>
<evidence type="ECO:0000313" key="3">
    <source>
        <dbReference type="Proteomes" id="UP000652761"/>
    </source>
</evidence>
<evidence type="ECO:0000256" key="1">
    <source>
        <dbReference type="SAM" id="MobiDB-lite"/>
    </source>
</evidence>
<gene>
    <name evidence="2" type="ORF">Taro_031445</name>
</gene>